<dbReference type="STRING" id="151549.A0A4C2AAZ1"/>
<dbReference type="OrthoDB" id="4726at2759"/>
<evidence type="ECO:0000313" key="3">
    <source>
        <dbReference type="Proteomes" id="UP000299102"/>
    </source>
</evidence>
<dbReference type="AlphaFoldDB" id="A0A4C2AAZ1"/>
<sequence length="197" mass="22597">MNPYLWQTITSVPPPKLPQQQPPLPPPQPSALPPYLHSEAPRLLPPPPIPSSVIDSGLFRLLQKIFIKINRIFKNQEHFPGAARIDIGFAQRMKYTRYAFIRYQNVHLAIEAYKRMFDSEIGGRTLTIRFRRLTTAPEGNKEADADPENNDDLISPPMDHESENNVNDLAQTDGDDVERLQVHRIQMRQTIILKSKL</sequence>
<organism evidence="2 3">
    <name type="scientific">Eumeta variegata</name>
    <name type="common">Bagworm moth</name>
    <name type="synonym">Eumeta japonica</name>
    <dbReference type="NCBI Taxonomy" id="151549"/>
    <lineage>
        <taxon>Eukaryota</taxon>
        <taxon>Metazoa</taxon>
        <taxon>Ecdysozoa</taxon>
        <taxon>Arthropoda</taxon>
        <taxon>Hexapoda</taxon>
        <taxon>Insecta</taxon>
        <taxon>Pterygota</taxon>
        <taxon>Neoptera</taxon>
        <taxon>Endopterygota</taxon>
        <taxon>Lepidoptera</taxon>
        <taxon>Glossata</taxon>
        <taxon>Ditrysia</taxon>
        <taxon>Tineoidea</taxon>
        <taxon>Psychidae</taxon>
        <taxon>Oiketicinae</taxon>
        <taxon>Eumeta</taxon>
    </lineage>
</organism>
<reference evidence="2 3" key="1">
    <citation type="journal article" date="2019" name="Commun. Biol.">
        <title>The bagworm genome reveals a unique fibroin gene that provides high tensile strength.</title>
        <authorList>
            <person name="Kono N."/>
            <person name="Nakamura H."/>
            <person name="Ohtoshi R."/>
            <person name="Tomita M."/>
            <person name="Numata K."/>
            <person name="Arakawa K."/>
        </authorList>
    </citation>
    <scope>NUCLEOTIDE SEQUENCE [LARGE SCALE GENOMIC DNA]</scope>
</reference>
<name>A0A4C2AAZ1_EUMVA</name>
<feature type="region of interest" description="Disordered" evidence="1">
    <location>
        <begin position="12"/>
        <end position="37"/>
    </location>
</feature>
<gene>
    <name evidence="2" type="primary">Pof</name>
    <name evidence="2" type="ORF">EVAR_71460_1</name>
</gene>
<dbReference type="GO" id="GO:0003676">
    <property type="term" value="F:nucleic acid binding"/>
    <property type="evidence" value="ECO:0007669"/>
    <property type="project" value="InterPro"/>
</dbReference>
<dbReference type="CDD" id="cd00590">
    <property type="entry name" value="RRM_SF"/>
    <property type="match status" value="1"/>
</dbReference>
<evidence type="ECO:0000256" key="1">
    <source>
        <dbReference type="SAM" id="MobiDB-lite"/>
    </source>
</evidence>
<dbReference type="Proteomes" id="UP000299102">
    <property type="component" value="Unassembled WGS sequence"/>
</dbReference>
<proteinExistence type="predicted"/>
<dbReference type="SUPFAM" id="SSF54928">
    <property type="entry name" value="RNA-binding domain, RBD"/>
    <property type="match status" value="1"/>
</dbReference>
<evidence type="ECO:0000313" key="2">
    <source>
        <dbReference type="EMBL" id="GBP96553.1"/>
    </source>
</evidence>
<keyword evidence="3" id="KW-1185">Reference proteome</keyword>
<accession>A0A4C2AAZ1</accession>
<feature type="compositionally biased region" description="Pro residues" evidence="1">
    <location>
        <begin position="12"/>
        <end position="32"/>
    </location>
</feature>
<comment type="caution">
    <text evidence="2">The sequence shown here is derived from an EMBL/GenBank/DDBJ whole genome shotgun (WGS) entry which is preliminary data.</text>
</comment>
<dbReference type="InterPro" id="IPR035979">
    <property type="entry name" value="RBD_domain_sf"/>
</dbReference>
<dbReference type="EMBL" id="BGZK01002799">
    <property type="protein sequence ID" value="GBP96553.1"/>
    <property type="molecule type" value="Genomic_DNA"/>
</dbReference>
<protein>
    <submittedName>
        <fullName evidence="2">Protein painting of fourth</fullName>
    </submittedName>
</protein>
<feature type="region of interest" description="Disordered" evidence="1">
    <location>
        <begin position="137"/>
        <end position="170"/>
    </location>
</feature>